<reference evidence="3" key="1">
    <citation type="submission" date="2024-06" db="EMBL/GenBank/DDBJ databases">
        <authorList>
            <person name="Ryan C."/>
        </authorList>
    </citation>
    <scope>NUCLEOTIDE SEQUENCE [LARGE SCALE GENOMIC DNA]</scope>
</reference>
<dbReference type="PANTHER" id="PTHR31111">
    <property type="entry name" value="BNAA05G37150D PROTEIN-RELATED"/>
    <property type="match status" value="1"/>
</dbReference>
<evidence type="ECO:0000313" key="3">
    <source>
        <dbReference type="Proteomes" id="UP001497457"/>
    </source>
</evidence>
<feature type="domain" description="F-box" evidence="1">
    <location>
        <begin position="21"/>
        <end position="67"/>
    </location>
</feature>
<dbReference type="CDD" id="cd22157">
    <property type="entry name" value="F-box_AtFBW1-like"/>
    <property type="match status" value="1"/>
</dbReference>
<evidence type="ECO:0000259" key="1">
    <source>
        <dbReference type="PROSITE" id="PS50181"/>
    </source>
</evidence>
<proteinExistence type="predicted"/>
<dbReference type="InterPro" id="IPR001810">
    <property type="entry name" value="F-box_dom"/>
</dbReference>
<dbReference type="InterPro" id="IPR017451">
    <property type="entry name" value="F-box-assoc_interact_dom"/>
</dbReference>
<dbReference type="SMART" id="SM00256">
    <property type="entry name" value="FBOX"/>
    <property type="match status" value="1"/>
</dbReference>
<name>A0ABC9FNY3_9POAL</name>
<sequence>MASPPRPRSPPVTRAMRARAAASSERIPPDVLFDVLLRLPARDLCRLRAVCRSWRALTSGDPLFAEAHAAAHPGPLFLAKFRDDKSSVYVVDLSGNALKRVAGAGGGPYHHLLCTSLNLACVATDWNRCRVLDPATGAVRVLPESPAEEHANRVNLRNPYTFFALGRVAATGKHKVLRMFNRLGFHNGGHQVFEVFTVNGGDGDVQWRGRQGPGLFIDECSGVVVDGVVYFLTSRVYEGVRCGIRPDYIVSFDLGTEEWRSDLRGPISSNAGDRKVPHYTRGDLSLAELKGSLVLADHREQPMSMDLWFLSDFGNGLWAKEYHIQTHSIISRLVGEYRLKPLLLLDDGRLVFYLAVKGLLLVCEPGTNTFAEVGIRCLDSVGVYTGNLLSLGEGDMV</sequence>
<reference evidence="2 3" key="2">
    <citation type="submission" date="2024-10" db="EMBL/GenBank/DDBJ databases">
        <authorList>
            <person name="Ryan C."/>
        </authorList>
    </citation>
    <scope>NUCLEOTIDE SEQUENCE [LARGE SCALE GENOMIC DNA]</scope>
</reference>
<protein>
    <recommendedName>
        <fullName evidence="1">F-box domain-containing protein</fullName>
    </recommendedName>
</protein>
<dbReference type="Gene3D" id="1.20.1280.50">
    <property type="match status" value="1"/>
</dbReference>
<accession>A0ABC9FNY3</accession>
<dbReference type="InterPro" id="IPR013187">
    <property type="entry name" value="F-box-assoc_dom_typ3"/>
</dbReference>
<dbReference type="EMBL" id="OZ075117">
    <property type="protein sequence ID" value="CAL5079567.1"/>
    <property type="molecule type" value="Genomic_DNA"/>
</dbReference>
<dbReference type="NCBIfam" id="TIGR01640">
    <property type="entry name" value="F_box_assoc_1"/>
    <property type="match status" value="1"/>
</dbReference>
<dbReference type="InterPro" id="IPR036047">
    <property type="entry name" value="F-box-like_dom_sf"/>
</dbReference>
<dbReference type="PROSITE" id="PS50181">
    <property type="entry name" value="FBOX"/>
    <property type="match status" value="1"/>
</dbReference>
<gene>
    <name evidence="2" type="ORF">URODEC1_LOCUS107683</name>
</gene>
<organism evidence="2 3">
    <name type="scientific">Urochloa decumbens</name>
    <dbReference type="NCBI Taxonomy" id="240449"/>
    <lineage>
        <taxon>Eukaryota</taxon>
        <taxon>Viridiplantae</taxon>
        <taxon>Streptophyta</taxon>
        <taxon>Embryophyta</taxon>
        <taxon>Tracheophyta</taxon>
        <taxon>Spermatophyta</taxon>
        <taxon>Magnoliopsida</taxon>
        <taxon>Liliopsida</taxon>
        <taxon>Poales</taxon>
        <taxon>Poaceae</taxon>
        <taxon>PACMAD clade</taxon>
        <taxon>Panicoideae</taxon>
        <taxon>Panicodae</taxon>
        <taxon>Paniceae</taxon>
        <taxon>Melinidinae</taxon>
        <taxon>Urochloa</taxon>
    </lineage>
</organism>
<dbReference type="Pfam" id="PF12937">
    <property type="entry name" value="F-box-like"/>
    <property type="match status" value="1"/>
</dbReference>
<evidence type="ECO:0000313" key="2">
    <source>
        <dbReference type="EMBL" id="CAL5079567.1"/>
    </source>
</evidence>
<dbReference type="AlphaFoldDB" id="A0ABC9FNY3"/>
<dbReference type="SUPFAM" id="SSF81383">
    <property type="entry name" value="F-box domain"/>
    <property type="match status" value="1"/>
</dbReference>
<dbReference type="PANTHER" id="PTHR31111:SF133">
    <property type="entry name" value="OS07G0196600 PROTEIN"/>
    <property type="match status" value="1"/>
</dbReference>
<dbReference type="Proteomes" id="UP001497457">
    <property type="component" value="Chromosome 7b"/>
</dbReference>
<dbReference type="Pfam" id="PF08268">
    <property type="entry name" value="FBA_3"/>
    <property type="match status" value="1"/>
</dbReference>
<keyword evidence="3" id="KW-1185">Reference proteome</keyword>